<organism evidence="1 2">
    <name type="scientific">Salinicola endophyticus</name>
    <dbReference type="NCBI Taxonomy" id="1949083"/>
    <lineage>
        <taxon>Bacteria</taxon>
        <taxon>Pseudomonadati</taxon>
        <taxon>Pseudomonadota</taxon>
        <taxon>Gammaproteobacteria</taxon>
        <taxon>Oceanospirillales</taxon>
        <taxon>Halomonadaceae</taxon>
        <taxon>Salinicola</taxon>
    </lineage>
</organism>
<gene>
    <name evidence="1" type="ORF">EVC62_15935</name>
</gene>
<evidence type="ECO:0000313" key="2">
    <source>
        <dbReference type="Proteomes" id="UP001321526"/>
    </source>
</evidence>
<keyword evidence="2" id="KW-1185">Reference proteome</keyword>
<dbReference type="RefSeq" id="WP_110677711.1">
    <property type="nucleotide sequence ID" value="NZ_CP035631.1"/>
</dbReference>
<reference evidence="1 2" key="1">
    <citation type="submission" date="2019-01" db="EMBL/GenBank/DDBJ databases">
        <title>Genome sequence of Salinicola endophyticus REST5.</title>
        <authorList>
            <person name="Nascimento F.X."/>
        </authorList>
    </citation>
    <scope>NUCLEOTIDE SEQUENCE [LARGE SCALE GENOMIC DNA]</scope>
    <source>
        <strain evidence="1 2">REST5</strain>
    </source>
</reference>
<dbReference type="Proteomes" id="UP001321526">
    <property type="component" value="Chromosome"/>
</dbReference>
<protein>
    <submittedName>
        <fullName evidence="1">Uncharacterized protein</fullName>
    </submittedName>
</protein>
<proteinExistence type="predicted"/>
<dbReference type="EMBL" id="CP035631">
    <property type="protein sequence ID" value="WFF42865.1"/>
    <property type="molecule type" value="Genomic_DNA"/>
</dbReference>
<name>A0ABY8FLE3_9GAMM</name>
<accession>A0ABY8FLE3</accession>
<evidence type="ECO:0000313" key="1">
    <source>
        <dbReference type="EMBL" id="WFF42865.1"/>
    </source>
</evidence>
<sequence>MAEPFIEVRKTLKPGSHNQVSYEVFDGDTGGSLGYFDEESQAQHRAARMNGMIERETGKRLNRPSLDAEVE</sequence>